<dbReference type="EMBL" id="AYRZ02000001">
    <property type="protein sequence ID" value="PHT95011.1"/>
    <property type="molecule type" value="Genomic_DNA"/>
</dbReference>
<dbReference type="Proteomes" id="UP000222542">
    <property type="component" value="Unassembled WGS sequence"/>
</dbReference>
<sequence>MYVSSNNFILWDYFNDALIFGMSTPMIAKPLNVVSPSKMTENQWLIPDSQFLPNFSDAQVSNHNAMKTPTKRLRQKSRIFKSSYLTKFGSSSKDNGSFDIEEQQKHVFDGYSISNELPSGLNINILRMDCPRKLKNNHYRAKCFGLDFGELDFVIAHPQFKK</sequence>
<name>A0A2G3ALA2_CAPAN</name>
<reference evidence="1 2" key="2">
    <citation type="journal article" date="2017" name="Genome Biol.">
        <title>New reference genome sequences of hot pepper reveal the massive evolution of plant disease-resistance genes by retroduplication.</title>
        <authorList>
            <person name="Kim S."/>
            <person name="Park J."/>
            <person name="Yeom S.I."/>
            <person name="Kim Y.M."/>
            <person name="Seo E."/>
            <person name="Kim K.T."/>
            <person name="Kim M.S."/>
            <person name="Lee J.M."/>
            <person name="Cheong K."/>
            <person name="Shin H.S."/>
            <person name="Kim S.B."/>
            <person name="Han K."/>
            <person name="Lee J."/>
            <person name="Park M."/>
            <person name="Lee H.A."/>
            <person name="Lee H.Y."/>
            <person name="Lee Y."/>
            <person name="Oh S."/>
            <person name="Lee J.H."/>
            <person name="Choi E."/>
            <person name="Choi E."/>
            <person name="Lee S.E."/>
            <person name="Jeon J."/>
            <person name="Kim H."/>
            <person name="Choi G."/>
            <person name="Song H."/>
            <person name="Lee J."/>
            <person name="Lee S.C."/>
            <person name="Kwon J.K."/>
            <person name="Lee H.Y."/>
            <person name="Koo N."/>
            <person name="Hong Y."/>
            <person name="Kim R.W."/>
            <person name="Kang W.H."/>
            <person name="Huh J.H."/>
            <person name="Kang B.C."/>
            <person name="Yang T.J."/>
            <person name="Lee Y.H."/>
            <person name="Bennetzen J.L."/>
            <person name="Choi D."/>
        </authorList>
    </citation>
    <scope>NUCLEOTIDE SEQUENCE [LARGE SCALE GENOMIC DNA]</scope>
    <source>
        <strain evidence="2">cv. CM334</strain>
    </source>
</reference>
<dbReference type="AlphaFoldDB" id="A0A2G3ALA2"/>
<reference evidence="1 2" key="1">
    <citation type="journal article" date="2014" name="Nat. Genet.">
        <title>Genome sequence of the hot pepper provides insights into the evolution of pungency in Capsicum species.</title>
        <authorList>
            <person name="Kim S."/>
            <person name="Park M."/>
            <person name="Yeom S.I."/>
            <person name="Kim Y.M."/>
            <person name="Lee J.M."/>
            <person name="Lee H.A."/>
            <person name="Seo E."/>
            <person name="Choi J."/>
            <person name="Cheong K."/>
            <person name="Kim K.T."/>
            <person name="Jung K."/>
            <person name="Lee G.W."/>
            <person name="Oh S.K."/>
            <person name="Bae C."/>
            <person name="Kim S.B."/>
            <person name="Lee H.Y."/>
            <person name="Kim S.Y."/>
            <person name="Kim M.S."/>
            <person name="Kang B.C."/>
            <person name="Jo Y.D."/>
            <person name="Yang H.B."/>
            <person name="Jeong H.J."/>
            <person name="Kang W.H."/>
            <person name="Kwon J.K."/>
            <person name="Shin C."/>
            <person name="Lim J.Y."/>
            <person name="Park J.H."/>
            <person name="Huh J.H."/>
            <person name="Kim J.S."/>
            <person name="Kim B.D."/>
            <person name="Cohen O."/>
            <person name="Paran I."/>
            <person name="Suh M.C."/>
            <person name="Lee S.B."/>
            <person name="Kim Y.K."/>
            <person name="Shin Y."/>
            <person name="Noh S.J."/>
            <person name="Park J."/>
            <person name="Seo Y.S."/>
            <person name="Kwon S.Y."/>
            <person name="Kim H.A."/>
            <person name="Park J.M."/>
            <person name="Kim H.J."/>
            <person name="Choi S.B."/>
            <person name="Bosland P.W."/>
            <person name="Reeves G."/>
            <person name="Jo S.H."/>
            <person name="Lee B.W."/>
            <person name="Cho H.T."/>
            <person name="Choi H.S."/>
            <person name="Lee M.S."/>
            <person name="Yu Y."/>
            <person name="Do Choi Y."/>
            <person name="Park B.S."/>
            <person name="van Deynze A."/>
            <person name="Ashrafi H."/>
            <person name="Hill T."/>
            <person name="Kim W.T."/>
            <person name="Pai H.S."/>
            <person name="Ahn H.K."/>
            <person name="Yeam I."/>
            <person name="Giovannoni J.J."/>
            <person name="Rose J.K."/>
            <person name="Sorensen I."/>
            <person name="Lee S.J."/>
            <person name="Kim R.W."/>
            <person name="Choi I.Y."/>
            <person name="Choi B.S."/>
            <person name="Lim J.S."/>
            <person name="Lee Y.H."/>
            <person name="Choi D."/>
        </authorList>
    </citation>
    <scope>NUCLEOTIDE SEQUENCE [LARGE SCALE GENOMIC DNA]</scope>
    <source>
        <strain evidence="2">cv. CM334</strain>
    </source>
</reference>
<protein>
    <submittedName>
        <fullName evidence="1">Uncharacterized protein</fullName>
    </submittedName>
</protein>
<organism evidence="1 2">
    <name type="scientific">Capsicum annuum</name>
    <name type="common">Capsicum pepper</name>
    <dbReference type="NCBI Taxonomy" id="4072"/>
    <lineage>
        <taxon>Eukaryota</taxon>
        <taxon>Viridiplantae</taxon>
        <taxon>Streptophyta</taxon>
        <taxon>Embryophyta</taxon>
        <taxon>Tracheophyta</taxon>
        <taxon>Spermatophyta</taxon>
        <taxon>Magnoliopsida</taxon>
        <taxon>eudicotyledons</taxon>
        <taxon>Gunneridae</taxon>
        <taxon>Pentapetalae</taxon>
        <taxon>asterids</taxon>
        <taxon>lamiids</taxon>
        <taxon>Solanales</taxon>
        <taxon>Solanaceae</taxon>
        <taxon>Solanoideae</taxon>
        <taxon>Capsiceae</taxon>
        <taxon>Capsicum</taxon>
    </lineage>
</organism>
<dbReference type="Gramene" id="PHT95011">
    <property type="protein sequence ID" value="PHT95011"/>
    <property type="gene ID" value="T459_02893"/>
</dbReference>
<keyword evidence="2" id="KW-1185">Reference proteome</keyword>
<accession>A0A2G3ALA2</accession>
<gene>
    <name evidence="1" type="ORF">T459_02893</name>
</gene>
<evidence type="ECO:0000313" key="2">
    <source>
        <dbReference type="Proteomes" id="UP000222542"/>
    </source>
</evidence>
<evidence type="ECO:0000313" key="1">
    <source>
        <dbReference type="EMBL" id="PHT95011.1"/>
    </source>
</evidence>
<proteinExistence type="predicted"/>
<comment type="caution">
    <text evidence="1">The sequence shown here is derived from an EMBL/GenBank/DDBJ whole genome shotgun (WGS) entry which is preliminary data.</text>
</comment>